<name>A0A2V3IKH6_9FLOR</name>
<dbReference type="PANTHER" id="PTHR21382:SF1">
    <property type="entry name" value="NADH DEHYDROGENASE [UBIQUINONE] 1 ALPHA SUBCOMPLEX SUBUNIT 11"/>
    <property type="match status" value="1"/>
</dbReference>
<gene>
    <name evidence="8" type="ORF">BWQ96_07710</name>
</gene>
<dbReference type="GO" id="GO:0006120">
    <property type="term" value="P:mitochondrial electron transport, NADH to ubiquinone"/>
    <property type="evidence" value="ECO:0007669"/>
    <property type="project" value="InterPro"/>
</dbReference>
<reference evidence="8 9" key="1">
    <citation type="journal article" date="2018" name="Mol. Biol. Evol.">
        <title>Analysis of the draft genome of the red seaweed Gracilariopsis chorda provides insights into genome size evolution in Rhodophyta.</title>
        <authorList>
            <person name="Lee J."/>
            <person name="Yang E.C."/>
            <person name="Graf L."/>
            <person name="Yang J.H."/>
            <person name="Qiu H."/>
            <person name="Zel Zion U."/>
            <person name="Chan C.X."/>
            <person name="Stephens T.G."/>
            <person name="Weber A.P.M."/>
            <person name="Boo G.H."/>
            <person name="Boo S.M."/>
            <person name="Kim K.M."/>
            <person name="Shin Y."/>
            <person name="Jung M."/>
            <person name="Lee S.J."/>
            <person name="Yim H.S."/>
            <person name="Lee J.H."/>
            <person name="Bhattacharya D."/>
            <person name="Yoon H.S."/>
        </authorList>
    </citation>
    <scope>NUCLEOTIDE SEQUENCE [LARGE SCALE GENOMIC DNA]</scope>
    <source>
        <strain evidence="8 9">SKKU-2015</strain>
        <tissue evidence="8">Whole body</tissue>
    </source>
</reference>
<evidence type="ECO:0000256" key="3">
    <source>
        <dbReference type="ARBA" id="ARBA00022792"/>
    </source>
</evidence>
<organism evidence="8 9">
    <name type="scientific">Gracilariopsis chorda</name>
    <dbReference type="NCBI Taxonomy" id="448386"/>
    <lineage>
        <taxon>Eukaryota</taxon>
        <taxon>Rhodophyta</taxon>
        <taxon>Florideophyceae</taxon>
        <taxon>Rhodymeniophycidae</taxon>
        <taxon>Gracilariales</taxon>
        <taxon>Gracilariaceae</taxon>
        <taxon>Gracilariopsis</taxon>
    </lineage>
</organism>
<evidence type="ECO:0000256" key="4">
    <source>
        <dbReference type="ARBA" id="ARBA00022989"/>
    </source>
</evidence>
<keyword evidence="5" id="KW-0496">Mitochondrion</keyword>
<dbReference type="Pfam" id="PF02466">
    <property type="entry name" value="Tim17"/>
    <property type="match status" value="1"/>
</dbReference>
<evidence type="ECO:0000256" key="7">
    <source>
        <dbReference type="SAM" id="Phobius"/>
    </source>
</evidence>
<comment type="subcellular location">
    <subcellularLocation>
        <location evidence="1">Mitochondrion inner membrane</location>
        <topology evidence="1">Multi-pass membrane protein</topology>
    </subcellularLocation>
</comment>
<keyword evidence="2 7" id="KW-0812">Transmembrane</keyword>
<proteinExistence type="predicted"/>
<dbReference type="OrthoDB" id="1913277at2759"/>
<dbReference type="GO" id="GO:0005743">
    <property type="term" value="C:mitochondrial inner membrane"/>
    <property type="evidence" value="ECO:0007669"/>
    <property type="project" value="UniProtKB-SubCell"/>
</dbReference>
<evidence type="ECO:0000256" key="2">
    <source>
        <dbReference type="ARBA" id="ARBA00022692"/>
    </source>
</evidence>
<feature type="transmembrane region" description="Helical" evidence="7">
    <location>
        <begin position="61"/>
        <end position="81"/>
    </location>
</feature>
<dbReference type="InterPro" id="IPR039205">
    <property type="entry name" value="NDUFA11"/>
</dbReference>
<keyword evidence="4 7" id="KW-1133">Transmembrane helix</keyword>
<accession>A0A2V3IKH6</accession>
<comment type="caution">
    <text evidence="8">The sequence shown here is derived from an EMBL/GenBank/DDBJ whole genome shotgun (WGS) entry which is preliminary data.</text>
</comment>
<dbReference type="GO" id="GO:0045271">
    <property type="term" value="C:respiratory chain complex I"/>
    <property type="evidence" value="ECO:0007669"/>
    <property type="project" value="InterPro"/>
</dbReference>
<protein>
    <submittedName>
        <fullName evidence="8">Outer envelope pore protein 16-3, chloroplastic/mitochondrial</fullName>
    </submittedName>
</protein>
<evidence type="ECO:0000256" key="5">
    <source>
        <dbReference type="ARBA" id="ARBA00023128"/>
    </source>
</evidence>
<keyword evidence="6 7" id="KW-0472">Membrane</keyword>
<keyword evidence="3" id="KW-0999">Mitochondrion inner membrane</keyword>
<evidence type="ECO:0000313" key="8">
    <source>
        <dbReference type="EMBL" id="PXF42548.1"/>
    </source>
</evidence>
<evidence type="ECO:0000256" key="6">
    <source>
        <dbReference type="ARBA" id="ARBA00023136"/>
    </source>
</evidence>
<dbReference type="PANTHER" id="PTHR21382">
    <property type="entry name" value="NADH-UBIQUINONE OXIDOREDUCTASE SUBUNIT"/>
    <property type="match status" value="1"/>
</dbReference>
<dbReference type="AlphaFoldDB" id="A0A2V3IKH6"/>
<dbReference type="Proteomes" id="UP000247409">
    <property type="component" value="Unassembled WGS sequence"/>
</dbReference>
<evidence type="ECO:0000256" key="1">
    <source>
        <dbReference type="ARBA" id="ARBA00004448"/>
    </source>
</evidence>
<keyword evidence="9" id="KW-1185">Reference proteome</keyword>
<dbReference type="EMBL" id="NBIV01000158">
    <property type="protein sequence ID" value="PXF42548.1"/>
    <property type="molecule type" value="Genomic_DNA"/>
</dbReference>
<evidence type="ECO:0000313" key="9">
    <source>
        <dbReference type="Proteomes" id="UP000247409"/>
    </source>
</evidence>
<sequence>MSESGVLQSAKEGAVPGAYAGFTVAAARAFLAAGAPPSPVPAKSSPVSKSLLTSVARSSPLPMIASTTAIYSALGAVYMATTTLARDTRNKDDMWNSVIAGAVAGSLVGIRSSSLYMSAGAAASLASVSALYHIFDGQFGAPKDNRVVQRRKAIYTNQ</sequence>